<evidence type="ECO:0000259" key="1">
    <source>
        <dbReference type="PROSITE" id="PS51186"/>
    </source>
</evidence>
<reference evidence="2 3" key="1">
    <citation type="submission" date="2016-12" db="EMBL/GenBank/DDBJ databases">
        <title>The whole genome sequencing and assembly of Bacillus cohnii DSM 6307T strain.</title>
        <authorList>
            <person name="Lee Y.-J."/>
            <person name="Yi H."/>
            <person name="Bahn Y.-S."/>
            <person name="Kim J.F."/>
            <person name="Lee D.-W."/>
        </authorList>
    </citation>
    <scope>NUCLEOTIDE SEQUENCE [LARGE SCALE GENOMIC DNA]</scope>
    <source>
        <strain evidence="2 3">DSM 6307</strain>
    </source>
</reference>
<dbReference type="PANTHER" id="PTHR43610">
    <property type="entry name" value="BLL6696 PROTEIN"/>
    <property type="match status" value="1"/>
</dbReference>
<dbReference type="SUPFAM" id="SSF55729">
    <property type="entry name" value="Acyl-CoA N-acyltransferases (Nat)"/>
    <property type="match status" value="1"/>
</dbReference>
<evidence type="ECO:0000313" key="2">
    <source>
        <dbReference type="EMBL" id="AST94267.1"/>
    </source>
</evidence>
<evidence type="ECO:0000313" key="3">
    <source>
        <dbReference type="Proteomes" id="UP000215224"/>
    </source>
</evidence>
<organism evidence="2 3">
    <name type="scientific">Sutcliffiella cohnii</name>
    <dbReference type="NCBI Taxonomy" id="33932"/>
    <lineage>
        <taxon>Bacteria</taxon>
        <taxon>Bacillati</taxon>
        <taxon>Bacillota</taxon>
        <taxon>Bacilli</taxon>
        <taxon>Bacillales</taxon>
        <taxon>Bacillaceae</taxon>
        <taxon>Sutcliffiella</taxon>
    </lineage>
</organism>
<proteinExistence type="predicted"/>
<dbReference type="PROSITE" id="PS51186">
    <property type="entry name" value="GNAT"/>
    <property type="match status" value="1"/>
</dbReference>
<dbReference type="GO" id="GO:0016747">
    <property type="term" value="F:acyltransferase activity, transferring groups other than amino-acyl groups"/>
    <property type="evidence" value="ECO:0007669"/>
    <property type="project" value="InterPro"/>
</dbReference>
<dbReference type="EMBL" id="CP018866">
    <property type="protein sequence ID" value="AST94267.1"/>
    <property type="molecule type" value="Genomic_DNA"/>
</dbReference>
<dbReference type="Gene3D" id="3.40.630.30">
    <property type="match status" value="1"/>
</dbReference>
<name>A0A223KXW9_9BACI</name>
<dbReference type="AlphaFoldDB" id="A0A223KXW9"/>
<gene>
    <name evidence="2" type="ORF">BC6307_07655</name>
</gene>
<dbReference type="Proteomes" id="UP000215224">
    <property type="component" value="Chromosome"/>
</dbReference>
<dbReference type="STRING" id="1314751.GCA_001591425_00515"/>
<keyword evidence="3" id="KW-1185">Reference proteome</keyword>
<protein>
    <submittedName>
        <fullName evidence="2">GNAT family N-acetyltransferase</fullName>
    </submittedName>
</protein>
<sequence>MEITPVVLSGDRVKIQPMELHHVQELFEAGNNPNIWAYMSMNVRSIEDMKNLVTGALQAREQGSEFPFVIIDKDSGEIVGSTRFLNISIPNRNLEIGWTWLSPTVWRTRINTECKYLLLKHCFETLGTIRVQIKTDSRNVRSQQAIERIGGVKEGVHRNHMIMHDGYFRDTVFYSIIDKEWLQVKSNLESMLEL</sequence>
<accession>A0A223KXW9</accession>
<dbReference type="InterPro" id="IPR000182">
    <property type="entry name" value="GNAT_dom"/>
</dbReference>
<dbReference type="KEGG" id="bcoh:BC6307_07655"/>
<feature type="domain" description="N-acetyltransferase" evidence="1">
    <location>
        <begin position="13"/>
        <end position="180"/>
    </location>
</feature>
<keyword evidence="2" id="KW-0808">Transferase</keyword>
<dbReference type="InterPro" id="IPR016181">
    <property type="entry name" value="Acyl_CoA_acyltransferase"/>
</dbReference>
<dbReference type="PANTHER" id="PTHR43610:SF1">
    <property type="entry name" value="N-ACETYLTRANSFERASE DOMAIN-CONTAINING PROTEIN"/>
    <property type="match status" value="1"/>
</dbReference>
<dbReference type="Pfam" id="PF13302">
    <property type="entry name" value="Acetyltransf_3"/>
    <property type="match status" value="1"/>
</dbReference>